<accession>A0A0E9VVV2</accession>
<name>A0A0E9VVV2_ANGAN</name>
<sequence>MGSPLSLVPSKVTSLLPQGVFPLPLLP</sequence>
<dbReference type="EMBL" id="GBXM01026380">
    <property type="protein sequence ID" value="JAH82197.1"/>
    <property type="molecule type" value="Transcribed_RNA"/>
</dbReference>
<reference evidence="1" key="1">
    <citation type="submission" date="2014-11" db="EMBL/GenBank/DDBJ databases">
        <authorList>
            <person name="Amaro Gonzalez C."/>
        </authorList>
    </citation>
    <scope>NUCLEOTIDE SEQUENCE</scope>
</reference>
<organism evidence="1">
    <name type="scientific">Anguilla anguilla</name>
    <name type="common">European freshwater eel</name>
    <name type="synonym">Muraena anguilla</name>
    <dbReference type="NCBI Taxonomy" id="7936"/>
    <lineage>
        <taxon>Eukaryota</taxon>
        <taxon>Metazoa</taxon>
        <taxon>Chordata</taxon>
        <taxon>Craniata</taxon>
        <taxon>Vertebrata</taxon>
        <taxon>Euteleostomi</taxon>
        <taxon>Actinopterygii</taxon>
        <taxon>Neopterygii</taxon>
        <taxon>Teleostei</taxon>
        <taxon>Anguilliformes</taxon>
        <taxon>Anguillidae</taxon>
        <taxon>Anguilla</taxon>
    </lineage>
</organism>
<evidence type="ECO:0000313" key="1">
    <source>
        <dbReference type="EMBL" id="JAH82197.1"/>
    </source>
</evidence>
<reference evidence="1" key="2">
    <citation type="journal article" date="2015" name="Fish Shellfish Immunol.">
        <title>Early steps in the European eel (Anguilla anguilla)-Vibrio vulnificus interaction in the gills: Role of the RtxA13 toxin.</title>
        <authorList>
            <person name="Callol A."/>
            <person name="Pajuelo D."/>
            <person name="Ebbesson L."/>
            <person name="Teles M."/>
            <person name="MacKenzie S."/>
            <person name="Amaro C."/>
        </authorList>
    </citation>
    <scope>NUCLEOTIDE SEQUENCE</scope>
</reference>
<proteinExistence type="predicted"/>
<protein>
    <submittedName>
        <fullName evidence="1">Uncharacterized protein</fullName>
    </submittedName>
</protein>
<dbReference type="AlphaFoldDB" id="A0A0E9VVV2"/>